<reference evidence="5 6" key="1">
    <citation type="submission" date="2020-03" db="EMBL/GenBank/DDBJ databases">
        <title>Nocardioides sp. nov., isolated from fish.</title>
        <authorList>
            <person name="Hyun D.-W."/>
            <person name="Bae J.-W."/>
        </authorList>
    </citation>
    <scope>NUCLEOTIDE SEQUENCE [LARGE SCALE GENOMIC DNA]</scope>
    <source>
        <strain evidence="5 6">HDW12A</strain>
    </source>
</reference>
<evidence type="ECO:0000256" key="3">
    <source>
        <dbReference type="RuleBase" id="RU000524"/>
    </source>
</evidence>
<proteinExistence type="predicted"/>
<dbReference type="PANTHER" id="PTHR10302">
    <property type="entry name" value="SINGLE-STRANDED DNA-BINDING PROTEIN"/>
    <property type="match status" value="1"/>
</dbReference>
<dbReference type="Gene3D" id="2.40.50.140">
    <property type="entry name" value="Nucleic acid-binding proteins"/>
    <property type="match status" value="1"/>
</dbReference>
<dbReference type="PROSITE" id="PS50935">
    <property type="entry name" value="SSB"/>
    <property type="match status" value="1"/>
</dbReference>
<name>A0A6G7YK64_9ACTN</name>
<accession>A0A6G7YK64</accession>
<dbReference type="PANTHER" id="PTHR10302:SF27">
    <property type="entry name" value="SINGLE-STRANDED DNA-BINDING PROTEIN"/>
    <property type="match status" value="1"/>
</dbReference>
<dbReference type="GO" id="GO:0003697">
    <property type="term" value="F:single-stranded DNA binding"/>
    <property type="evidence" value="ECO:0007669"/>
    <property type="project" value="InterPro"/>
</dbReference>
<keyword evidence="6" id="KW-1185">Reference proteome</keyword>
<sequence length="188" mass="20114">MGRRTLGAEGGHAVLDIEEGTLMNDTYITLTGWVGSEVSLREVTGGACVATFRVASTSRRFRNNEWSDGTTTWYQVKAWRKLAEHVAASINRGEPVVVHGRLEADVWKKEDGSVSTQLVVTATSVGHDLTHGTGAFTRQVRGESGQAQPGQLGQEPVSSDPWMAPLSQSPAFAQDAPTPRPAAEVDAA</sequence>
<evidence type="ECO:0000256" key="4">
    <source>
        <dbReference type="SAM" id="MobiDB-lite"/>
    </source>
</evidence>
<dbReference type="AlphaFoldDB" id="A0A6G7YK64"/>
<dbReference type="NCBIfam" id="TIGR00621">
    <property type="entry name" value="ssb"/>
    <property type="match status" value="1"/>
</dbReference>
<dbReference type="GO" id="GO:0009295">
    <property type="term" value="C:nucleoid"/>
    <property type="evidence" value="ECO:0007669"/>
    <property type="project" value="TreeGrafter"/>
</dbReference>
<protein>
    <recommendedName>
        <fullName evidence="3">Single-stranded DNA-binding protein</fullName>
    </recommendedName>
</protein>
<dbReference type="InterPro" id="IPR012340">
    <property type="entry name" value="NA-bd_OB-fold"/>
</dbReference>
<evidence type="ECO:0000256" key="2">
    <source>
        <dbReference type="PROSITE-ProRule" id="PRU00252"/>
    </source>
</evidence>
<dbReference type="GO" id="GO:0006260">
    <property type="term" value="P:DNA replication"/>
    <property type="evidence" value="ECO:0007669"/>
    <property type="project" value="InterPro"/>
</dbReference>
<dbReference type="InterPro" id="IPR000424">
    <property type="entry name" value="Primosome_PriB/ssb"/>
</dbReference>
<dbReference type="RefSeq" id="WP_166320810.1">
    <property type="nucleotide sequence ID" value="NZ_CP049866.1"/>
</dbReference>
<organism evidence="5 6">
    <name type="scientific">Nocardioides piscis</name>
    <dbReference type="NCBI Taxonomy" id="2714938"/>
    <lineage>
        <taxon>Bacteria</taxon>
        <taxon>Bacillati</taxon>
        <taxon>Actinomycetota</taxon>
        <taxon>Actinomycetes</taxon>
        <taxon>Propionibacteriales</taxon>
        <taxon>Nocardioidaceae</taxon>
        <taxon>Nocardioides</taxon>
    </lineage>
</organism>
<dbReference type="Pfam" id="PF00436">
    <property type="entry name" value="SSB"/>
    <property type="match status" value="1"/>
</dbReference>
<gene>
    <name evidence="5" type="ORF">G7071_18490</name>
</gene>
<evidence type="ECO:0000313" key="6">
    <source>
        <dbReference type="Proteomes" id="UP000502035"/>
    </source>
</evidence>
<evidence type="ECO:0000313" key="5">
    <source>
        <dbReference type="EMBL" id="QIK77127.1"/>
    </source>
</evidence>
<dbReference type="InterPro" id="IPR011344">
    <property type="entry name" value="ssDNA-bd"/>
</dbReference>
<dbReference type="Proteomes" id="UP000502035">
    <property type="component" value="Chromosome"/>
</dbReference>
<evidence type="ECO:0000256" key="1">
    <source>
        <dbReference type="ARBA" id="ARBA00023125"/>
    </source>
</evidence>
<keyword evidence="1 2" id="KW-0238">DNA-binding</keyword>
<dbReference type="EMBL" id="CP049866">
    <property type="protein sequence ID" value="QIK77127.1"/>
    <property type="molecule type" value="Genomic_DNA"/>
</dbReference>
<dbReference type="CDD" id="cd04496">
    <property type="entry name" value="SSB_OBF"/>
    <property type="match status" value="1"/>
</dbReference>
<dbReference type="KEGG" id="npi:G7071_18490"/>
<dbReference type="SUPFAM" id="SSF50249">
    <property type="entry name" value="Nucleic acid-binding proteins"/>
    <property type="match status" value="1"/>
</dbReference>
<feature type="region of interest" description="Disordered" evidence="4">
    <location>
        <begin position="140"/>
        <end position="188"/>
    </location>
</feature>